<accession>A0AAJ7RNW8</accession>
<dbReference type="Gene3D" id="1.10.443.10">
    <property type="entry name" value="Intergrase catalytic core"/>
    <property type="match status" value="1"/>
</dbReference>
<proteinExistence type="predicted"/>
<dbReference type="GO" id="GO:0015074">
    <property type="term" value="P:DNA integration"/>
    <property type="evidence" value="ECO:0007669"/>
    <property type="project" value="InterPro"/>
</dbReference>
<evidence type="ECO:0000313" key="3">
    <source>
        <dbReference type="RefSeq" id="XP_024944410.1"/>
    </source>
</evidence>
<reference evidence="3" key="1">
    <citation type="submission" date="2025-08" db="UniProtKB">
        <authorList>
            <consortium name="RefSeq"/>
        </authorList>
    </citation>
    <scope>IDENTIFICATION</scope>
</reference>
<dbReference type="SUPFAM" id="SSF56349">
    <property type="entry name" value="DNA breaking-rejoining enzymes"/>
    <property type="match status" value="1"/>
</dbReference>
<dbReference type="InterPro" id="IPR011010">
    <property type="entry name" value="DNA_brk_join_enz"/>
</dbReference>
<dbReference type="CDD" id="cd00397">
    <property type="entry name" value="DNA_BRE_C"/>
    <property type="match status" value="1"/>
</dbReference>
<keyword evidence="2" id="KW-1185">Reference proteome</keyword>
<organism evidence="2 3">
    <name type="scientific">Cephus cinctus</name>
    <name type="common">Wheat stem sawfly</name>
    <dbReference type="NCBI Taxonomy" id="211228"/>
    <lineage>
        <taxon>Eukaryota</taxon>
        <taxon>Metazoa</taxon>
        <taxon>Ecdysozoa</taxon>
        <taxon>Arthropoda</taxon>
        <taxon>Hexapoda</taxon>
        <taxon>Insecta</taxon>
        <taxon>Pterygota</taxon>
        <taxon>Neoptera</taxon>
        <taxon>Endopterygota</taxon>
        <taxon>Hymenoptera</taxon>
        <taxon>Cephoidea</taxon>
        <taxon>Cephidae</taxon>
        <taxon>Cephus</taxon>
    </lineage>
</organism>
<protein>
    <submittedName>
        <fullName evidence="3">Uncharacterized protein LOC107271399</fullName>
    </submittedName>
</protein>
<dbReference type="InterPro" id="IPR013762">
    <property type="entry name" value="Integrase-like_cat_sf"/>
</dbReference>
<evidence type="ECO:0000313" key="2">
    <source>
        <dbReference type="Proteomes" id="UP000694920"/>
    </source>
</evidence>
<keyword evidence="1" id="KW-0233">DNA recombination</keyword>
<sequence length="260" mass="30093">MENVKQQGLLFKIYIPPASTRTKVAGKSFVTSEEVHPILDKYIKLRPEGMQRFLVQYRNKKCTRQNVGKRTLTAILQDVAKFLNLLDIQLYTGHGYRRTSATFLVDEGADLLQLKRHGGWKSSTVAESYIDESDLNKQRTSKLISYSINIQSRLKAEPSNVLLEKKINNRSVSKQNVMKLSQVEKEAIDVITQAEYEEVLFSDFEPPKKKLKKKNIVIEDMENLSQEKLTEIITTDFYEKKEKKEKPIFIFKKSNITINN</sequence>
<dbReference type="GO" id="GO:0006310">
    <property type="term" value="P:DNA recombination"/>
    <property type="evidence" value="ECO:0007669"/>
    <property type="project" value="UniProtKB-KW"/>
</dbReference>
<dbReference type="KEGG" id="ccin:107271399"/>
<dbReference type="Proteomes" id="UP000694920">
    <property type="component" value="Unplaced"/>
</dbReference>
<dbReference type="GeneID" id="107271399"/>
<name>A0AAJ7RNW8_CEPCN</name>
<gene>
    <name evidence="3" type="primary">LOC107271399</name>
</gene>
<dbReference type="AlphaFoldDB" id="A0AAJ7RNW8"/>
<evidence type="ECO:0000256" key="1">
    <source>
        <dbReference type="ARBA" id="ARBA00023172"/>
    </source>
</evidence>
<dbReference type="RefSeq" id="XP_024944410.1">
    <property type="nucleotide sequence ID" value="XM_025088642.1"/>
</dbReference>
<dbReference type="GO" id="GO:0003677">
    <property type="term" value="F:DNA binding"/>
    <property type="evidence" value="ECO:0007669"/>
    <property type="project" value="InterPro"/>
</dbReference>